<evidence type="ECO:0000313" key="5">
    <source>
        <dbReference type="EMBL" id="GAL28191.1"/>
    </source>
</evidence>
<keyword evidence="2" id="KW-0677">Repeat</keyword>
<dbReference type="Proteomes" id="UP000029223">
    <property type="component" value="Unassembled WGS sequence"/>
</dbReference>
<keyword evidence="6" id="KW-1185">Reference proteome</keyword>
<reference evidence="6" key="1">
    <citation type="submission" date="2014-09" db="EMBL/GenBank/DDBJ databases">
        <title>Vibrio variabilis JCM 19239. (C206) whole genome shotgun sequence.</title>
        <authorList>
            <person name="Sawabe T."/>
            <person name="Meirelles P."/>
            <person name="Nakanishi M."/>
            <person name="Sayaka M."/>
            <person name="Hattori M."/>
            <person name="Ohkuma M."/>
        </authorList>
    </citation>
    <scope>NUCLEOTIDE SEQUENCE [LARGE SCALE GENOMIC DNA]</scope>
    <source>
        <strain evidence="6">JCM 19239</strain>
    </source>
</reference>
<dbReference type="SUPFAM" id="SSF52540">
    <property type="entry name" value="P-loop containing nucleoside triphosphate hydrolases"/>
    <property type="match status" value="1"/>
</dbReference>
<keyword evidence="3" id="KW-0547">Nucleotide-binding</keyword>
<evidence type="ECO:0000313" key="6">
    <source>
        <dbReference type="Proteomes" id="UP000029223"/>
    </source>
</evidence>
<evidence type="ECO:0000256" key="3">
    <source>
        <dbReference type="ARBA" id="ARBA00022741"/>
    </source>
</evidence>
<keyword evidence="4 5" id="KW-0067">ATP-binding</keyword>
<protein>
    <submittedName>
        <fullName evidence="5">Galactose/methyl galactoside ABC transport system ATP-binding protein MglA</fullName>
    </submittedName>
</protein>
<dbReference type="PANTHER" id="PTHR43790">
    <property type="entry name" value="CARBOHYDRATE TRANSPORT ATP-BINDING PROTEIN MG119-RELATED"/>
    <property type="match status" value="1"/>
</dbReference>
<dbReference type="Gene3D" id="3.40.50.300">
    <property type="entry name" value="P-loop containing nucleotide triphosphate hydrolases"/>
    <property type="match status" value="1"/>
</dbReference>
<evidence type="ECO:0000256" key="4">
    <source>
        <dbReference type="ARBA" id="ARBA00022840"/>
    </source>
</evidence>
<accession>A0ABQ0JHF8</accession>
<dbReference type="PANTHER" id="PTHR43790:SF9">
    <property type="entry name" value="GALACTOFURANOSE TRANSPORTER ATP-BINDING PROTEIN YTFR"/>
    <property type="match status" value="1"/>
</dbReference>
<evidence type="ECO:0000256" key="2">
    <source>
        <dbReference type="ARBA" id="ARBA00022737"/>
    </source>
</evidence>
<sequence length="119" mass="13541">MQKALAFDADIVVMDEPTSALNKPEVEQLFKIIEQLKDEGKGVIYISHKMNEIYRIADTIEVLRDGKFIGKETKENLPENKLISWIIGRELTQQFPERTPNLGQEVLKVEGFSVPDPQG</sequence>
<dbReference type="InterPro" id="IPR027417">
    <property type="entry name" value="P-loop_NTPase"/>
</dbReference>
<dbReference type="InterPro" id="IPR050107">
    <property type="entry name" value="ABC_carbohydrate_import_ATPase"/>
</dbReference>
<proteinExistence type="predicted"/>
<comment type="caution">
    <text evidence="5">The sequence shown here is derived from an EMBL/GenBank/DDBJ whole genome shotgun (WGS) entry which is preliminary data.</text>
</comment>
<dbReference type="GO" id="GO:0005524">
    <property type="term" value="F:ATP binding"/>
    <property type="evidence" value="ECO:0007669"/>
    <property type="project" value="UniProtKB-KW"/>
</dbReference>
<evidence type="ECO:0000256" key="1">
    <source>
        <dbReference type="ARBA" id="ARBA00022448"/>
    </source>
</evidence>
<name>A0ABQ0JHF8_9VIBR</name>
<keyword evidence="1" id="KW-0813">Transport</keyword>
<gene>
    <name evidence="5" type="ORF">JCM19239_5451</name>
</gene>
<organism evidence="5 6">
    <name type="scientific">Vibrio variabilis</name>
    <dbReference type="NCBI Taxonomy" id="990271"/>
    <lineage>
        <taxon>Bacteria</taxon>
        <taxon>Pseudomonadati</taxon>
        <taxon>Pseudomonadota</taxon>
        <taxon>Gammaproteobacteria</taxon>
        <taxon>Vibrionales</taxon>
        <taxon>Vibrionaceae</taxon>
        <taxon>Vibrio</taxon>
    </lineage>
</organism>
<dbReference type="EMBL" id="BBMS01000039">
    <property type="protein sequence ID" value="GAL28191.1"/>
    <property type="molecule type" value="Genomic_DNA"/>
</dbReference>